<comment type="caution">
    <text evidence="2">The sequence shown here is derived from an EMBL/GenBank/DDBJ whole genome shotgun (WGS) entry which is preliminary data.</text>
</comment>
<gene>
    <name evidence="2" type="ORF">H5410_028341</name>
</gene>
<keyword evidence="3" id="KW-1185">Reference proteome</keyword>
<organism evidence="2 3">
    <name type="scientific">Solanum commersonii</name>
    <name type="common">Commerson's wild potato</name>
    <name type="synonym">Commerson's nightshade</name>
    <dbReference type="NCBI Taxonomy" id="4109"/>
    <lineage>
        <taxon>Eukaryota</taxon>
        <taxon>Viridiplantae</taxon>
        <taxon>Streptophyta</taxon>
        <taxon>Embryophyta</taxon>
        <taxon>Tracheophyta</taxon>
        <taxon>Spermatophyta</taxon>
        <taxon>Magnoliopsida</taxon>
        <taxon>eudicotyledons</taxon>
        <taxon>Gunneridae</taxon>
        <taxon>Pentapetalae</taxon>
        <taxon>asterids</taxon>
        <taxon>lamiids</taxon>
        <taxon>Solanales</taxon>
        <taxon>Solanaceae</taxon>
        <taxon>Solanoideae</taxon>
        <taxon>Solaneae</taxon>
        <taxon>Solanum</taxon>
    </lineage>
</organism>
<accession>A0A9J5Z1T5</accession>
<dbReference type="AlphaFoldDB" id="A0A9J5Z1T5"/>
<name>A0A9J5Z1T5_SOLCO</name>
<evidence type="ECO:0000313" key="2">
    <source>
        <dbReference type="EMBL" id="KAG5606849.1"/>
    </source>
</evidence>
<evidence type="ECO:0000313" key="3">
    <source>
        <dbReference type="Proteomes" id="UP000824120"/>
    </source>
</evidence>
<sequence length="221" mass="25247">MWEVECRKERTEKEKKELLSKRKNKEKEQAMYAAWGTSSDMYEEDVNDIVLMAIEESEPEPESDYEGMEEQVHSSCDDADDISLVQLVSKRLRSRLSIISCQPIALILPDAHESPTSNPLVKAPVQVTRSVQRTQDAMLLAKSTKKIRPLQSKFVVPSNPIEIDDDDIVEPKKSRKRKINTSKLEESGPKETDEIDFARALSFRRRSVIRGRVIIGFGVTR</sequence>
<dbReference type="EMBL" id="JACXVP010000005">
    <property type="protein sequence ID" value="KAG5606849.1"/>
    <property type="molecule type" value="Genomic_DNA"/>
</dbReference>
<reference evidence="2 3" key="1">
    <citation type="submission" date="2020-09" db="EMBL/GenBank/DDBJ databases">
        <title>De no assembly of potato wild relative species, Solanum commersonii.</title>
        <authorList>
            <person name="Cho K."/>
        </authorList>
    </citation>
    <scope>NUCLEOTIDE SEQUENCE [LARGE SCALE GENOMIC DNA]</scope>
    <source>
        <strain evidence="2">LZ3.2</strain>
        <tissue evidence="2">Leaf</tissue>
    </source>
</reference>
<feature type="region of interest" description="Disordered" evidence="1">
    <location>
        <begin position="1"/>
        <end position="23"/>
    </location>
</feature>
<proteinExistence type="predicted"/>
<dbReference type="Proteomes" id="UP000824120">
    <property type="component" value="Chromosome 5"/>
</dbReference>
<evidence type="ECO:0000256" key="1">
    <source>
        <dbReference type="SAM" id="MobiDB-lite"/>
    </source>
</evidence>
<protein>
    <submittedName>
        <fullName evidence="2">Uncharacterized protein</fullName>
    </submittedName>
</protein>